<dbReference type="EMBL" id="FQZD01000016">
    <property type="protein sequence ID" value="SHJ31364.1"/>
    <property type="molecule type" value="Genomic_DNA"/>
</dbReference>
<sequence>MDTLGLQLERNTSGTVVAGANVVFEDVISSFGAIAYDTTTGIITINKAGRFFVNWWVATQSSLGTQGASFSIVTSQGDALPGDSPLKNGEVVGFALFQVEAAPVTVSLENTTSNTVIYSLTTPTTASLVLGEVLEEDTGVTGATGT</sequence>
<dbReference type="Proteomes" id="UP000322917">
    <property type="component" value="Unassembled WGS sequence"/>
</dbReference>
<gene>
    <name evidence="1" type="ORF">SAMN02745170_02246</name>
</gene>
<accession>A0A1M6IA59</accession>
<evidence type="ECO:0000313" key="2">
    <source>
        <dbReference type="Proteomes" id="UP000322917"/>
    </source>
</evidence>
<dbReference type="AlphaFoldDB" id="A0A1M6IA59"/>
<dbReference type="InterPro" id="IPR008983">
    <property type="entry name" value="Tumour_necrosis_fac-like_dom"/>
</dbReference>
<reference evidence="1 2" key="1">
    <citation type="submission" date="2016-11" db="EMBL/GenBank/DDBJ databases">
        <authorList>
            <person name="Varghese N."/>
            <person name="Submissions S."/>
        </authorList>
    </citation>
    <scope>NUCLEOTIDE SEQUENCE [LARGE SCALE GENOMIC DNA]</scope>
    <source>
        <strain evidence="1 2">DSM 15287</strain>
    </source>
</reference>
<organism evidence="1 2">
    <name type="scientific">Propionispora hippei DSM 15287</name>
    <dbReference type="NCBI Taxonomy" id="1123003"/>
    <lineage>
        <taxon>Bacteria</taxon>
        <taxon>Bacillati</taxon>
        <taxon>Bacillota</taxon>
        <taxon>Negativicutes</taxon>
        <taxon>Selenomonadales</taxon>
        <taxon>Sporomusaceae</taxon>
        <taxon>Propionispora</taxon>
    </lineage>
</organism>
<keyword evidence="2" id="KW-1185">Reference proteome</keyword>
<protein>
    <submittedName>
        <fullName evidence="1">Uncharacterized protein</fullName>
    </submittedName>
</protein>
<evidence type="ECO:0000313" key="1">
    <source>
        <dbReference type="EMBL" id="SHJ31364.1"/>
    </source>
</evidence>
<dbReference type="Gene3D" id="2.60.120.40">
    <property type="match status" value="1"/>
</dbReference>
<proteinExistence type="predicted"/>
<feature type="non-terminal residue" evidence="1">
    <location>
        <position position="146"/>
    </location>
</feature>
<name>A0A1M6IA59_9FIRM</name>